<sequence>MLYTLLKRRLSPFQRCKKHLPSCNGWREGSEGAPLPSIALHGDNTKDPAQVDKIMKDLDFNGDGQVDFQEYMVLVGKKGQIAAGQIAAV</sequence>
<keyword evidence="6" id="KW-1185">Reference proteome</keyword>
<accession>A0A8C5Q150</accession>
<dbReference type="OrthoDB" id="9451669at2759"/>
<evidence type="ECO:0000256" key="2">
    <source>
        <dbReference type="ARBA" id="ARBA00022723"/>
    </source>
</evidence>
<evidence type="ECO:0000259" key="4">
    <source>
        <dbReference type="PROSITE" id="PS50222"/>
    </source>
</evidence>
<evidence type="ECO:0000313" key="5">
    <source>
        <dbReference type="Ensembl" id="ENSLLEP00000030899.1"/>
    </source>
</evidence>
<organism evidence="5 6">
    <name type="scientific">Leptobrachium leishanense</name>
    <name type="common">Leishan spiny toad</name>
    <dbReference type="NCBI Taxonomy" id="445787"/>
    <lineage>
        <taxon>Eukaryota</taxon>
        <taxon>Metazoa</taxon>
        <taxon>Chordata</taxon>
        <taxon>Craniata</taxon>
        <taxon>Vertebrata</taxon>
        <taxon>Euteleostomi</taxon>
        <taxon>Amphibia</taxon>
        <taxon>Batrachia</taxon>
        <taxon>Anura</taxon>
        <taxon>Pelobatoidea</taxon>
        <taxon>Megophryidae</taxon>
        <taxon>Leptobrachium</taxon>
    </lineage>
</organism>
<dbReference type="InterPro" id="IPR018247">
    <property type="entry name" value="EF_Hand_1_Ca_BS"/>
</dbReference>
<dbReference type="SUPFAM" id="SSF47473">
    <property type="entry name" value="EF-hand"/>
    <property type="match status" value="1"/>
</dbReference>
<dbReference type="GO" id="GO:0048306">
    <property type="term" value="F:calcium-dependent protein binding"/>
    <property type="evidence" value="ECO:0007669"/>
    <property type="project" value="TreeGrafter"/>
</dbReference>
<dbReference type="PROSITE" id="PS00303">
    <property type="entry name" value="S100_CABP"/>
    <property type="match status" value="1"/>
</dbReference>
<keyword evidence="2" id="KW-0479">Metal-binding</keyword>
<dbReference type="PANTHER" id="PTHR11639:SF134">
    <property type="entry name" value="PROTEIN S100-A1-RELATED"/>
    <property type="match status" value="1"/>
</dbReference>
<dbReference type="GO" id="GO:0005509">
    <property type="term" value="F:calcium ion binding"/>
    <property type="evidence" value="ECO:0007669"/>
    <property type="project" value="InterPro"/>
</dbReference>
<dbReference type="InterPro" id="IPR001751">
    <property type="entry name" value="S100/CaBP7/8-like_CS"/>
</dbReference>
<dbReference type="Proteomes" id="UP000694569">
    <property type="component" value="Unplaced"/>
</dbReference>
<dbReference type="PROSITE" id="PS50222">
    <property type="entry name" value="EF_HAND_2"/>
    <property type="match status" value="1"/>
</dbReference>
<dbReference type="Ensembl" id="ENSLLET00000032086.1">
    <property type="protein sequence ID" value="ENSLLEP00000030899.1"/>
    <property type="gene ID" value="ENSLLEG00000019542.1"/>
</dbReference>
<proteinExistence type="inferred from homology"/>
<dbReference type="Gene3D" id="1.10.238.10">
    <property type="entry name" value="EF-hand"/>
    <property type="match status" value="1"/>
</dbReference>
<dbReference type="PROSITE" id="PS00018">
    <property type="entry name" value="EF_HAND_1"/>
    <property type="match status" value="1"/>
</dbReference>
<comment type="similarity">
    <text evidence="1">Belongs to the S-100 family.</text>
</comment>
<dbReference type="SMART" id="SM00054">
    <property type="entry name" value="EFh"/>
    <property type="match status" value="1"/>
</dbReference>
<evidence type="ECO:0000256" key="1">
    <source>
        <dbReference type="ARBA" id="ARBA00007323"/>
    </source>
</evidence>
<dbReference type="AlphaFoldDB" id="A0A8C5Q150"/>
<dbReference type="InterPro" id="IPR011992">
    <property type="entry name" value="EF-hand-dom_pair"/>
</dbReference>
<dbReference type="InterPro" id="IPR002048">
    <property type="entry name" value="EF_hand_dom"/>
</dbReference>
<evidence type="ECO:0000256" key="3">
    <source>
        <dbReference type="ARBA" id="ARBA00022837"/>
    </source>
</evidence>
<dbReference type="PANTHER" id="PTHR11639">
    <property type="entry name" value="S100 CALCIUM-BINDING PROTEIN"/>
    <property type="match status" value="1"/>
</dbReference>
<feature type="domain" description="EF-hand" evidence="4">
    <location>
        <begin position="46"/>
        <end position="81"/>
    </location>
</feature>
<name>A0A8C5Q150_9ANUR</name>
<dbReference type="Pfam" id="PF00036">
    <property type="entry name" value="EF-hand_1"/>
    <property type="match status" value="1"/>
</dbReference>
<reference evidence="5" key="1">
    <citation type="submission" date="2025-08" db="UniProtKB">
        <authorList>
            <consortium name="Ensembl"/>
        </authorList>
    </citation>
    <scope>IDENTIFICATION</scope>
</reference>
<evidence type="ECO:0000313" key="6">
    <source>
        <dbReference type="Proteomes" id="UP000694569"/>
    </source>
</evidence>
<reference evidence="5" key="2">
    <citation type="submission" date="2025-09" db="UniProtKB">
        <authorList>
            <consortium name="Ensembl"/>
        </authorList>
    </citation>
    <scope>IDENTIFICATION</scope>
</reference>
<keyword evidence="3" id="KW-0106">Calcium</keyword>
<protein>
    <recommendedName>
        <fullName evidence="4">EF-hand domain-containing protein</fullName>
    </recommendedName>
</protein>